<dbReference type="InterPro" id="IPR050161">
    <property type="entry name" value="Siro_Cobalamin_biosynth"/>
</dbReference>
<dbReference type="SUPFAM" id="SSF51735">
    <property type="entry name" value="NAD(P)-binding Rossmann-fold domains"/>
    <property type="match status" value="1"/>
</dbReference>
<evidence type="ECO:0000256" key="11">
    <source>
        <dbReference type="ARBA" id="ARBA00023244"/>
    </source>
</evidence>
<keyword evidence="10" id="KW-0456">Lyase</keyword>
<comment type="pathway">
    <text evidence="13">Porphyrin-containing compound metabolism; siroheme biosynthesis; precorrin-2 from uroporphyrinogen III: step 1/1.</text>
</comment>
<evidence type="ECO:0000256" key="14">
    <source>
        <dbReference type="ARBA" id="ARBA00047561"/>
    </source>
</evidence>
<comment type="pathway">
    <text evidence="1">Porphyrin-containing compound metabolism; siroheme biosynthesis; sirohydrochlorin from precorrin-2: step 1/1.</text>
</comment>
<dbReference type="GO" id="GO:0004851">
    <property type="term" value="F:uroporphyrin-III C-methyltransferase activity"/>
    <property type="evidence" value="ECO:0007669"/>
    <property type="project" value="InterPro"/>
</dbReference>
<dbReference type="GO" id="GO:0009236">
    <property type="term" value="P:cobalamin biosynthetic process"/>
    <property type="evidence" value="ECO:0007669"/>
    <property type="project" value="UniProtKB-KW"/>
</dbReference>
<evidence type="ECO:0000256" key="9">
    <source>
        <dbReference type="ARBA" id="ARBA00023027"/>
    </source>
</evidence>
<dbReference type="NCBIfam" id="NF007922">
    <property type="entry name" value="PRK10637.1"/>
    <property type="match status" value="1"/>
</dbReference>
<dbReference type="GO" id="GO:0043115">
    <property type="term" value="F:precorrin-2 dehydrogenase activity"/>
    <property type="evidence" value="ECO:0007669"/>
    <property type="project" value="UniProtKB-EC"/>
</dbReference>
<dbReference type="SUPFAM" id="SSF53790">
    <property type="entry name" value="Tetrapyrrole methylase"/>
    <property type="match status" value="1"/>
</dbReference>
<dbReference type="PATRIC" id="fig|1698449.3.peg.1392"/>
<evidence type="ECO:0000256" key="8">
    <source>
        <dbReference type="ARBA" id="ARBA00023002"/>
    </source>
</evidence>
<dbReference type="InterPro" id="IPR036291">
    <property type="entry name" value="NAD(P)-bd_dom_sf"/>
</dbReference>
<dbReference type="RefSeq" id="WP_053100862.1">
    <property type="nucleotide sequence ID" value="NZ_CP012365.1"/>
</dbReference>
<dbReference type="UniPathway" id="UPA00262">
    <property type="reaction ID" value="UER00211"/>
</dbReference>
<dbReference type="InterPro" id="IPR019478">
    <property type="entry name" value="Sirohaem_synthase_dimer_dom"/>
</dbReference>
<dbReference type="SUPFAM" id="SSF75615">
    <property type="entry name" value="Siroheme synthase middle domains-like"/>
    <property type="match status" value="1"/>
</dbReference>
<feature type="active site" description="Proton donor" evidence="16">
    <location>
        <position position="273"/>
    </location>
</feature>
<dbReference type="Gene3D" id="3.40.50.720">
    <property type="entry name" value="NAD(P)-binding Rossmann-like Domain"/>
    <property type="match status" value="1"/>
</dbReference>
<dbReference type="EMBL" id="CP012365">
    <property type="protein sequence ID" value="AKX59690.1"/>
    <property type="molecule type" value="Genomic_DNA"/>
</dbReference>
<dbReference type="GO" id="GO:0051287">
    <property type="term" value="F:NAD binding"/>
    <property type="evidence" value="ECO:0007669"/>
    <property type="project" value="InterPro"/>
</dbReference>
<keyword evidence="3" id="KW-0597">Phosphoprotein</keyword>
<dbReference type="InterPro" id="IPR037115">
    <property type="entry name" value="Sirohaem_synt_dimer_dom_sf"/>
</dbReference>
<dbReference type="Gene3D" id="1.10.8.210">
    <property type="entry name" value="Sirohaem synthase, dimerisation domain"/>
    <property type="match status" value="1"/>
</dbReference>
<feature type="domain" description="Sirohaem synthase dimerisation" evidence="19">
    <location>
        <begin position="154"/>
        <end position="210"/>
    </location>
</feature>
<proteinExistence type="inferred from homology"/>
<dbReference type="InterPro" id="IPR012409">
    <property type="entry name" value="Sirohaem_synth"/>
</dbReference>
<keyword evidence="7" id="KW-0949">S-adenosyl-L-methionine</keyword>
<dbReference type="PROSITE" id="PS00840">
    <property type="entry name" value="SUMT_2"/>
    <property type="match status" value="1"/>
</dbReference>
<evidence type="ECO:0000259" key="20">
    <source>
        <dbReference type="Pfam" id="PF14824"/>
    </source>
</evidence>
<evidence type="ECO:0000256" key="17">
    <source>
        <dbReference type="RuleBase" id="RU003960"/>
    </source>
</evidence>
<feature type="domain" description="Siroheme synthase central" evidence="20">
    <location>
        <begin position="124"/>
        <end position="147"/>
    </location>
</feature>
<dbReference type="Pfam" id="PF13241">
    <property type="entry name" value="NAD_binding_7"/>
    <property type="match status" value="1"/>
</dbReference>
<dbReference type="GO" id="GO:0051266">
    <property type="term" value="F:sirohydrochlorin ferrochelatase activity"/>
    <property type="evidence" value="ECO:0007669"/>
    <property type="project" value="InterPro"/>
</dbReference>
<comment type="catalytic activity">
    <reaction evidence="14">
        <text>precorrin-2 + NAD(+) = sirohydrochlorin + NADH + 2 H(+)</text>
        <dbReference type="Rhea" id="RHEA:15613"/>
        <dbReference type="ChEBI" id="CHEBI:15378"/>
        <dbReference type="ChEBI" id="CHEBI:57540"/>
        <dbReference type="ChEBI" id="CHEBI:57945"/>
        <dbReference type="ChEBI" id="CHEBI:58351"/>
        <dbReference type="ChEBI" id="CHEBI:58827"/>
        <dbReference type="EC" id="1.3.1.76"/>
    </reaction>
</comment>
<dbReference type="CDD" id="cd11642">
    <property type="entry name" value="SUMT"/>
    <property type="match status" value="1"/>
</dbReference>
<accession>A0A0K1XE70</accession>
<evidence type="ECO:0000256" key="4">
    <source>
        <dbReference type="ARBA" id="ARBA00022573"/>
    </source>
</evidence>
<keyword evidence="4" id="KW-0169">Cobalamin biosynthesis</keyword>
<dbReference type="InterPro" id="IPR006367">
    <property type="entry name" value="Sirohaem_synthase_N"/>
</dbReference>
<dbReference type="STRING" id="1697053.AKN87_09260"/>
<gene>
    <name evidence="21" type="ORF">AKN88_06935</name>
</gene>
<feature type="active site" description="Proton acceptor" evidence="16">
    <location>
        <position position="251"/>
    </location>
</feature>
<evidence type="ECO:0000256" key="6">
    <source>
        <dbReference type="ARBA" id="ARBA00022679"/>
    </source>
</evidence>
<dbReference type="PANTHER" id="PTHR45790">
    <property type="entry name" value="SIROHEME SYNTHASE-RELATED"/>
    <property type="match status" value="1"/>
</dbReference>
<evidence type="ECO:0000256" key="5">
    <source>
        <dbReference type="ARBA" id="ARBA00022603"/>
    </source>
</evidence>
<protein>
    <submittedName>
        <fullName evidence="21">Sirohydrochlorin ferrochelatase</fullName>
    </submittedName>
</protein>
<keyword evidence="12" id="KW-0511">Multifunctional enzyme</keyword>
<evidence type="ECO:0000256" key="3">
    <source>
        <dbReference type="ARBA" id="ARBA00022553"/>
    </source>
</evidence>
<keyword evidence="11" id="KW-0627">Porphyrin biosynthesis</keyword>
<evidence type="ECO:0000256" key="2">
    <source>
        <dbReference type="ARBA" id="ARBA00005879"/>
    </source>
</evidence>
<evidence type="ECO:0000256" key="15">
    <source>
        <dbReference type="ARBA" id="ARBA00060548"/>
    </source>
</evidence>
<dbReference type="Pfam" id="PF00590">
    <property type="entry name" value="TP_methylase"/>
    <property type="match status" value="1"/>
</dbReference>
<reference evidence="21 22" key="1">
    <citation type="journal article" date="2015" name="Genome Announc.">
        <title>Genome Sequences of Oblitimonas alkaliphila gen. nov. sp. nov. (Proposed), a Novel Bacterium of the Pseudomonadaceae Family.</title>
        <authorList>
            <person name="Lauer A.C."/>
            <person name="Nicholson A.C."/>
            <person name="Humrighouse B.W."/>
            <person name="Emery B."/>
            <person name="Drobish A."/>
            <person name="Juieng P."/>
            <person name="Loparev V."/>
            <person name="McQuiston J.R."/>
        </authorList>
    </citation>
    <scope>NUCLEOTIDE SEQUENCE [LARGE SCALE GENOMIC DNA]</scope>
    <source>
        <strain evidence="21 22">E5571</strain>
    </source>
</reference>
<sequence>MTDTALFPLFANLAKRPVLVVGAGEIAERKIHLLLKSQALITVVAHHASEQVQRWHATQQITWLQRDYQASDLDQVYLAVAATNNRSLNAQIADDAEARFRLVNVVDDAELSSYQVPAIVDRAPLTIAISSAGAAPMMARYVRAKLETVLDESLADITQLLQQYRQAIQQQFPELEARRAFYDWVIEGPVAQAVQAAQWNIACQRLEAALQQPLLPSTGQVILVGAGSGDPGLLTLHGLRALNQADVILYDRLVSDEILELARRDATQVYVGKKVGEDHHATQARIHQLMLDYVAQGLTVVRLKGGDAFVFGRGGEELSVLRAHQVPYRVVPGITAALACGAYSGIPLTHREYAQGVQLITGHQQANSQPVSLASSSEDQTLVVYMGLQQILAFSQRLLAEGRAAETSCALIENGSRPNQRVLLGELAQIPQLATEHAFKAPSLLVVGDVAALAAELHWFGQLIDARGTAVPPVLLNAG</sequence>
<evidence type="ECO:0000256" key="12">
    <source>
        <dbReference type="ARBA" id="ARBA00023268"/>
    </source>
</evidence>
<dbReference type="PIRSF" id="PIRSF036426">
    <property type="entry name" value="Sirohaem_synth"/>
    <property type="match status" value="1"/>
</dbReference>
<keyword evidence="22" id="KW-1185">Reference proteome</keyword>
<dbReference type="InterPro" id="IPR006366">
    <property type="entry name" value="CobA/CysG_C"/>
</dbReference>
<dbReference type="Pfam" id="PF10414">
    <property type="entry name" value="CysG_dimeriser"/>
    <property type="match status" value="1"/>
</dbReference>
<evidence type="ECO:0000259" key="18">
    <source>
        <dbReference type="Pfam" id="PF00590"/>
    </source>
</evidence>
<keyword evidence="5 17" id="KW-0489">Methyltransferase</keyword>
<feature type="domain" description="Tetrapyrrole methylase" evidence="18">
    <location>
        <begin position="221"/>
        <end position="430"/>
    </location>
</feature>
<evidence type="ECO:0000313" key="21">
    <source>
        <dbReference type="EMBL" id="AKX59690.1"/>
    </source>
</evidence>
<dbReference type="InterPro" id="IPR035996">
    <property type="entry name" value="4pyrrol_Methylase_sf"/>
</dbReference>
<dbReference type="InterPro" id="IPR003043">
    <property type="entry name" value="Uropor_MeTrfase_CS"/>
</dbReference>
<dbReference type="Pfam" id="PF14824">
    <property type="entry name" value="Sirohm_synth_M"/>
    <property type="match status" value="1"/>
</dbReference>
<organism evidence="21 22">
    <name type="scientific">Thiopseudomonas alkaliphila</name>
    <dbReference type="NCBI Taxonomy" id="1697053"/>
    <lineage>
        <taxon>Bacteria</taxon>
        <taxon>Pseudomonadati</taxon>
        <taxon>Pseudomonadota</taxon>
        <taxon>Gammaproteobacteria</taxon>
        <taxon>Pseudomonadales</taxon>
        <taxon>Pseudomonadaceae</taxon>
        <taxon>Thiopseudomonas</taxon>
    </lineage>
</organism>
<dbReference type="InterPro" id="IPR000878">
    <property type="entry name" value="4pyrrol_Mease"/>
</dbReference>
<dbReference type="NCBIfam" id="NF004790">
    <property type="entry name" value="PRK06136.1"/>
    <property type="match status" value="1"/>
</dbReference>
<dbReference type="NCBIfam" id="TIGR01469">
    <property type="entry name" value="cobA_cysG_Cterm"/>
    <property type="match status" value="1"/>
</dbReference>
<comment type="pathway">
    <text evidence="15">Cofactor biosynthesis; adenosylcobalamin biosynthesis; precorrin-2 from uroporphyrinogen III: step 1/1.</text>
</comment>
<dbReference type="Gene3D" id="3.30.160.110">
    <property type="entry name" value="Siroheme synthase, domain 2"/>
    <property type="match status" value="1"/>
</dbReference>
<dbReference type="Gene3D" id="3.30.950.10">
    <property type="entry name" value="Methyltransferase, Cobalt-precorrin-4 Transmethylase, Domain 2"/>
    <property type="match status" value="1"/>
</dbReference>
<dbReference type="PANTHER" id="PTHR45790:SF1">
    <property type="entry name" value="SIROHEME SYNTHASE"/>
    <property type="match status" value="1"/>
</dbReference>
<dbReference type="FunFam" id="3.40.1010.10:FF:000001">
    <property type="entry name" value="Siroheme synthase"/>
    <property type="match status" value="1"/>
</dbReference>
<evidence type="ECO:0000256" key="1">
    <source>
        <dbReference type="ARBA" id="ARBA00005010"/>
    </source>
</evidence>
<dbReference type="GO" id="GO:0019354">
    <property type="term" value="P:siroheme biosynthetic process"/>
    <property type="evidence" value="ECO:0007669"/>
    <property type="project" value="UniProtKB-UniPathway"/>
</dbReference>
<evidence type="ECO:0000256" key="16">
    <source>
        <dbReference type="PIRSR" id="PIRSR036426-1"/>
    </source>
</evidence>
<evidence type="ECO:0000256" key="10">
    <source>
        <dbReference type="ARBA" id="ARBA00023239"/>
    </source>
</evidence>
<evidence type="ECO:0000256" key="7">
    <source>
        <dbReference type="ARBA" id="ARBA00022691"/>
    </source>
</evidence>
<dbReference type="InterPro" id="IPR014776">
    <property type="entry name" value="4pyrrole_Mease_sub2"/>
</dbReference>
<evidence type="ECO:0000256" key="13">
    <source>
        <dbReference type="ARBA" id="ARBA00025705"/>
    </source>
</evidence>
<dbReference type="Proteomes" id="UP000063953">
    <property type="component" value="Chromosome"/>
</dbReference>
<comment type="similarity">
    <text evidence="2 17">Belongs to the precorrin methyltransferase family.</text>
</comment>
<dbReference type="AlphaFoldDB" id="A0A0K1XE70"/>
<dbReference type="InterPro" id="IPR014777">
    <property type="entry name" value="4pyrrole_Mease_sub1"/>
</dbReference>
<evidence type="ECO:0000259" key="19">
    <source>
        <dbReference type="Pfam" id="PF10414"/>
    </source>
</evidence>
<dbReference type="Gene3D" id="3.40.1010.10">
    <property type="entry name" value="Cobalt-precorrin-4 Transmethylase, Domain 1"/>
    <property type="match status" value="1"/>
</dbReference>
<dbReference type="NCBIfam" id="TIGR01470">
    <property type="entry name" value="cysG_Nterm"/>
    <property type="match status" value="1"/>
</dbReference>
<dbReference type="GO" id="GO:0032259">
    <property type="term" value="P:methylation"/>
    <property type="evidence" value="ECO:0007669"/>
    <property type="project" value="UniProtKB-KW"/>
</dbReference>
<keyword evidence="6 17" id="KW-0808">Transferase</keyword>
<name>A0A0K1XE70_9GAMM</name>
<keyword evidence="8" id="KW-0560">Oxidoreductase</keyword>
<evidence type="ECO:0000313" key="22">
    <source>
        <dbReference type="Proteomes" id="UP000063953"/>
    </source>
</evidence>
<dbReference type="InterPro" id="IPR028281">
    <property type="entry name" value="Sirohaem_synthase_central"/>
</dbReference>
<keyword evidence="9" id="KW-0520">NAD</keyword>
<dbReference type="FunFam" id="3.30.950.10:FF:000001">
    <property type="entry name" value="Siroheme synthase"/>
    <property type="match status" value="1"/>
</dbReference>